<protein>
    <recommendedName>
        <fullName evidence="1">DUF6817 domain-containing protein</fullName>
    </recommendedName>
</protein>
<dbReference type="Proteomes" id="UP000198406">
    <property type="component" value="Unassembled WGS sequence"/>
</dbReference>
<dbReference type="SUPFAM" id="SSF48452">
    <property type="entry name" value="TPR-like"/>
    <property type="match status" value="1"/>
</dbReference>
<dbReference type="InterPro" id="IPR049202">
    <property type="entry name" value="DUF6817"/>
</dbReference>
<dbReference type="Pfam" id="PF20680">
    <property type="entry name" value="DUF6817"/>
    <property type="match status" value="1"/>
</dbReference>
<proteinExistence type="predicted"/>
<keyword evidence="3" id="KW-1185">Reference proteome</keyword>
<comment type="caution">
    <text evidence="2">The sequence shown here is derived from an EMBL/GenBank/DDBJ whole genome shotgun (WGS) entry which is preliminary data.</text>
</comment>
<dbReference type="PANTHER" id="PTHR37391:SF2">
    <property type="entry name" value="E3 UBIQUITIN-PROTEIN LIGASE"/>
    <property type="match status" value="1"/>
</dbReference>
<gene>
    <name evidence="2" type="ORF">FisN_1Hh537</name>
</gene>
<dbReference type="EMBL" id="BDSP01000078">
    <property type="protein sequence ID" value="GAX14337.1"/>
    <property type="molecule type" value="Genomic_DNA"/>
</dbReference>
<feature type="domain" description="DUF6817" evidence="1">
    <location>
        <begin position="134"/>
        <end position="218"/>
    </location>
</feature>
<dbReference type="InterPro" id="IPR011990">
    <property type="entry name" value="TPR-like_helical_dom_sf"/>
</dbReference>
<dbReference type="PANTHER" id="PTHR37391">
    <property type="entry name" value="E3 UBIQUITIN-PROTEIN LIGASE"/>
    <property type="match status" value="1"/>
</dbReference>
<dbReference type="InParanoid" id="A0A1Z5JK04"/>
<evidence type="ECO:0000313" key="2">
    <source>
        <dbReference type="EMBL" id="GAX14337.1"/>
    </source>
</evidence>
<dbReference type="OrthoDB" id="2306007at2759"/>
<evidence type="ECO:0000259" key="1">
    <source>
        <dbReference type="Pfam" id="PF20680"/>
    </source>
</evidence>
<organism evidence="2 3">
    <name type="scientific">Fistulifera solaris</name>
    <name type="common">Oleaginous diatom</name>
    <dbReference type="NCBI Taxonomy" id="1519565"/>
    <lineage>
        <taxon>Eukaryota</taxon>
        <taxon>Sar</taxon>
        <taxon>Stramenopiles</taxon>
        <taxon>Ochrophyta</taxon>
        <taxon>Bacillariophyta</taxon>
        <taxon>Bacillariophyceae</taxon>
        <taxon>Bacillariophycidae</taxon>
        <taxon>Naviculales</taxon>
        <taxon>Naviculaceae</taxon>
        <taxon>Fistulifera</taxon>
    </lineage>
</organism>
<evidence type="ECO:0000313" key="3">
    <source>
        <dbReference type="Proteomes" id="UP000198406"/>
    </source>
</evidence>
<reference evidence="2 3" key="1">
    <citation type="journal article" date="2015" name="Plant Cell">
        <title>Oil accumulation by the oleaginous diatom Fistulifera solaris as revealed by the genome and transcriptome.</title>
        <authorList>
            <person name="Tanaka T."/>
            <person name="Maeda Y."/>
            <person name="Veluchamy A."/>
            <person name="Tanaka M."/>
            <person name="Abida H."/>
            <person name="Marechal E."/>
            <person name="Bowler C."/>
            <person name="Muto M."/>
            <person name="Sunaga Y."/>
            <person name="Tanaka M."/>
            <person name="Yoshino T."/>
            <person name="Taniguchi T."/>
            <person name="Fukuda Y."/>
            <person name="Nemoto M."/>
            <person name="Matsumoto M."/>
            <person name="Wong P.S."/>
            <person name="Aburatani S."/>
            <person name="Fujibuchi W."/>
        </authorList>
    </citation>
    <scope>NUCLEOTIDE SEQUENCE [LARGE SCALE GENOMIC DNA]</scope>
    <source>
        <strain evidence="2 3">JPCC DA0580</strain>
    </source>
</reference>
<name>A0A1Z5JK04_FISSO</name>
<accession>A0A1Z5JK04</accession>
<sequence>MSNRIYSRKEIEDRGNVLQRLLRICQTPCNNIDFAVHYILIRSHLVKLSQIMMTNCMKMFSAFFLLMHRFYSSRLIVNAAERTFATASVYSPLECFLSADAATYGNRNATFELILAEDYDELDGPVLTTSIRALKQRGAHRCWHKHSTFLEHLVGVHDILRLWGQGKKIARVGLFHSAYSNSYVNLALFDPSTERDVMTRLIGSEAEELVHLFCIIDRQNVVVNTVLKQGFIPLEGLSVPHLREADKEVYLSAETLRLLVVFTMADIADQYFGWQDQLFGGGGEDGSMIIPGQDREGRHDTAALWPGVSKPGLWMSYVSDLAQVVKRYHDDMVSARDEVLPAIPPVFANGTSKLSLQDEEKARDLYWSVVSSSGEPDNDPKNIILQLQECHERNPWAFEPLVLLAQKLLHQNDYERAQAAASQALQLQQDWGTAWDKRLSFGAWVAWTRVLLQRASERDPWPTNSWEVNNLGLVY</sequence>
<dbReference type="AlphaFoldDB" id="A0A1Z5JK04"/>